<name>A0ACB9BFQ6_CICIN</name>
<evidence type="ECO:0000313" key="2">
    <source>
        <dbReference type="Proteomes" id="UP001055811"/>
    </source>
</evidence>
<sequence length="264" mass="29360">MKHSHIPCGDNIVLLIESHLQTTIAPLDYHCTAVVVSNITPRTVLIVLAGRFKGKRVVFLKQLTLDCSWLQVDISGVNVEKFDDKYFGKKVEKKKTKGEGEFFEAEKEEKSLLPQEKKDDQKLVDATLIKTIEAVPDLKSYLGARFSLRAGMKSHELVVILLVLEAGAMVLVSRVVIRIDDFDKINDQYRVVINEVMEQQTVTISKVGIHASLNGRCSVVVAANLIYGTLKKATAIADLAPFILSLSLQKELTLKESNTPLKES</sequence>
<accession>A0ACB9BFQ6</accession>
<dbReference type="Proteomes" id="UP001055811">
    <property type="component" value="Linkage Group LG06"/>
</dbReference>
<keyword evidence="2" id="KW-1185">Reference proteome</keyword>
<dbReference type="EMBL" id="CM042014">
    <property type="protein sequence ID" value="KAI3721189.1"/>
    <property type="molecule type" value="Genomic_DNA"/>
</dbReference>
<reference evidence="1 2" key="2">
    <citation type="journal article" date="2022" name="Mol. Ecol. Resour.">
        <title>The genomes of chicory, endive, great burdock and yacon provide insights into Asteraceae paleo-polyploidization history and plant inulin production.</title>
        <authorList>
            <person name="Fan W."/>
            <person name="Wang S."/>
            <person name="Wang H."/>
            <person name="Wang A."/>
            <person name="Jiang F."/>
            <person name="Liu H."/>
            <person name="Zhao H."/>
            <person name="Xu D."/>
            <person name="Zhang Y."/>
        </authorList>
    </citation>
    <scope>NUCLEOTIDE SEQUENCE [LARGE SCALE GENOMIC DNA]</scope>
    <source>
        <strain evidence="2">cv. Punajuju</strain>
        <tissue evidence="1">Leaves</tissue>
    </source>
</reference>
<gene>
    <name evidence="1" type="ORF">L2E82_32195</name>
</gene>
<protein>
    <submittedName>
        <fullName evidence="1">Uncharacterized protein</fullName>
    </submittedName>
</protein>
<proteinExistence type="predicted"/>
<reference evidence="2" key="1">
    <citation type="journal article" date="2022" name="Mol. Ecol. Resour.">
        <title>The genomes of chicory, endive, great burdock and yacon provide insights into Asteraceae palaeo-polyploidization history and plant inulin production.</title>
        <authorList>
            <person name="Fan W."/>
            <person name="Wang S."/>
            <person name="Wang H."/>
            <person name="Wang A."/>
            <person name="Jiang F."/>
            <person name="Liu H."/>
            <person name="Zhao H."/>
            <person name="Xu D."/>
            <person name="Zhang Y."/>
        </authorList>
    </citation>
    <scope>NUCLEOTIDE SEQUENCE [LARGE SCALE GENOMIC DNA]</scope>
    <source>
        <strain evidence="2">cv. Punajuju</strain>
    </source>
</reference>
<organism evidence="1 2">
    <name type="scientific">Cichorium intybus</name>
    <name type="common">Chicory</name>
    <dbReference type="NCBI Taxonomy" id="13427"/>
    <lineage>
        <taxon>Eukaryota</taxon>
        <taxon>Viridiplantae</taxon>
        <taxon>Streptophyta</taxon>
        <taxon>Embryophyta</taxon>
        <taxon>Tracheophyta</taxon>
        <taxon>Spermatophyta</taxon>
        <taxon>Magnoliopsida</taxon>
        <taxon>eudicotyledons</taxon>
        <taxon>Gunneridae</taxon>
        <taxon>Pentapetalae</taxon>
        <taxon>asterids</taxon>
        <taxon>campanulids</taxon>
        <taxon>Asterales</taxon>
        <taxon>Asteraceae</taxon>
        <taxon>Cichorioideae</taxon>
        <taxon>Cichorieae</taxon>
        <taxon>Cichoriinae</taxon>
        <taxon>Cichorium</taxon>
    </lineage>
</organism>
<comment type="caution">
    <text evidence="1">The sequence shown here is derived from an EMBL/GenBank/DDBJ whole genome shotgun (WGS) entry which is preliminary data.</text>
</comment>
<evidence type="ECO:0000313" key="1">
    <source>
        <dbReference type="EMBL" id="KAI3721189.1"/>
    </source>
</evidence>